<reference evidence="1" key="1">
    <citation type="submission" date="2014-11" db="EMBL/GenBank/DDBJ databases">
        <authorList>
            <person name="Amaro Gonzalez C."/>
        </authorList>
    </citation>
    <scope>NUCLEOTIDE SEQUENCE</scope>
</reference>
<accession>A0A0E9U5C0</accession>
<name>A0A0E9U5C0_ANGAN</name>
<dbReference type="EMBL" id="GBXM01048237">
    <property type="protein sequence ID" value="JAH60340.1"/>
    <property type="molecule type" value="Transcribed_RNA"/>
</dbReference>
<protein>
    <submittedName>
        <fullName evidence="1">Uncharacterized protein</fullName>
    </submittedName>
</protein>
<proteinExistence type="predicted"/>
<sequence length="47" mass="5522">MVNIIFGPQMKENRRRALLNCLSRKFNWRRRRCRSNEGGPATACARS</sequence>
<evidence type="ECO:0000313" key="1">
    <source>
        <dbReference type="EMBL" id="JAH60340.1"/>
    </source>
</evidence>
<reference evidence="1" key="2">
    <citation type="journal article" date="2015" name="Fish Shellfish Immunol.">
        <title>Early steps in the European eel (Anguilla anguilla)-Vibrio vulnificus interaction in the gills: Role of the RtxA13 toxin.</title>
        <authorList>
            <person name="Callol A."/>
            <person name="Pajuelo D."/>
            <person name="Ebbesson L."/>
            <person name="Teles M."/>
            <person name="MacKenzie S."/>
            <person name="Amaro C."/>
        </authorList>
    </citation>
    <scope>NUCLEOTIDE SEQUENCE</scope>
</reference>
<organism evidence="1">
    <name type="scientific">Anguilla anguilla</name>
    <name type="common">European freshwater eel</name>
    <name type="synonym">Muraena anguilla</name>
    <dbReference type="NCBI Taxonomy" id="7936"/>
    <lineage>
        <taxon>Eukaryota</taxon>
        <taxon>Metazoa</taxon>
        <taxon>Chordata</taxon>
        <taxon>Craniata</taxon>
        <taxon>Vertebrata</taxon>
        <taxon>Euteleostomi</taxon>
        <taxon>Actinopterygii</taxon>
        <taxon>Neopterygii</taxon>
        <taxon>Teleostei</taxon>
        <taxon>Anguilliformes</taxon>
        <taxon>Anguillidae</taxon>
        <taxon>Anguilla</taxon>
    </lineage>
</organism>
<dbReference type="AlphaFoldDB" id="A0A0E9U5C0"/>